<keyword evidence="4" id="KW-1185">Reference proteome</keyword>
<sequence length="132" mass="15618">MKLEDDKKKEELDRLMQEQRKVEDEKKEEEQRKEAISLEKASQVPDEPPEDYQGKVSRLRFRVAGGEVISRRFLASNSLRDMLNFLIARGFHIEDYKVLTTYPRRDVSSLDENSTLESLKLYPQETLILEER</sequence>
<dbReference type="CDD" id="cd01771">
    <property type="entry name" value="UBX_UBXN3A"/>
    <property type="match status" value="1"/>
</dbReference>
<dbReference type="GO" id="GO:0036503">
    <property type="term" value="P:ERAD pathway"/>
    <property type="evidence" value="ECO:0007669"/>
    <property type="project" value="TreeGrafter"/>
</dbReference>
<gene>
    <name evidence="3" type="ORF">EGW08_020261</name>
</gene>
<dbReference type="OrthoDB" id="1920064at2759"/>
<dbReference type="GO" id="GO:0005783">
    <property type="term" value="C:endoplasmic reticulum"/>
    <property type="evidence" value="ECO:0007669"/>
    <property type="project" value="TreeGrafter"/>
</dbReference>
<dbReference type="InterPro" id="IPR033043">
    <property type="entry name" value="FAF1-like_UBX"/>
</dbReference>
<dbReference type="Gene3D" id="3.10.20.90">
    <property type="entry name" value="Phosphatidylinositol 3-kinase Catalytic Subunit, Chain A, domain 1"/>
    <property type="match status" value="1"/>
</dbReference>
<evidence type="ECO:0000259" key="2">
    <source>
        <dbReference type="PROSITE" id="PS50033"/>
    </source>
</evidence>
<dbReference type="SUPFAM" id="SSF54236">
    <property type="entry name" value="Ubiquitin-like"/>
    <property type="match status" value="1"/>
</dbReference>
<feature type="compositionally biased region" description="Basic and acidic residues" evidence="1">
    <location>
        <begin position="1"/>
        <end position="37"/>
    </location>
</feature>
<feature type="domain" description="UBX" evidence="2">
    <location>
        <begin position="52"/>
        <end position="129"/>
    </location>
</feature>
<dbReference type="PANTHER" id="PTHR23322:SF96">
    <property type="entry name" value="FAS-ASSOCIATED FACTOR 1"/>
    <property type="match status" value="1"/>
</dbReference>
<reference evidence="3 4" key="1">
    <citation type="submission" date="2019-01" db="EMBL/GenBank/DDBJ databases">
        <title>A draft genome assembly of the solar-powered sea slug Elysia chlorotica.</title>
        <authorList>
            <person name="Cai H."/>
            <person name="Li Q."/>
            <person name="Fang X."/>
            <person name="Li J."/>
            <person name="Curtis N.E."/>
            <person name="Altenburger A."/>
            <person name="Shibata T."/>
            <person name="Feng M."/>
            <person name="Maeda T."/>
            <person name="Schwartz J.A."/>
            <person name="Shigenobu S."/>
            <person name="Lundholm N."/>
            <person name="Nishiyama T."/>
            <person name="Yang H."/>
            <person name="Hasebe M."/>
            <person name="Li S."/>
            <person name="Pierce S.K."/>
            <person name="Wang J."/>
        </authorList>
    </citation>
    <scope>NUCLEOTIDE SEQUENCE [LARGE SCALE GENOMIC DNA]</scope>
    <source>
        <strain evidence="3">EC2010</strain>
        <tissue evidence="3">Whole organism of an adult</tissue>
    </source>
</reference>
<dbReference type="Proteomes" id="UP000271974">
    <property type="component" value="Unassembled WGS sequence"/>
</dbReference>
<organism evidence="3 4">
    <name type="scientific">Elysia chlorotica</name>
    <name type="common">Eastern emerald elysia</name>
    <name type="synonym">Sea slug</name>
    <dbReference type="NCBI Taxonomy" id="188477"/>
    <lineage>
        <taxon>Eukaryota</taxon>
        <taxon>Metazoa</taxon>
        <taxon>Spiralia</taxon>
        <taxon>Lophotrochozoa</taxon>
        <taxon>Mollusca</taxon>
        <taxon>Gastropoda</taxon>
        <taxon>Heterobranchia</taxon>
        <taxon>Euthyneura</taxon>
        <taxon>Panpulmonata</taxon>
        <taxon>Sacoglossa</taxon>
        <taxon>Placobranchoidea</taxon>
        <taxon>Plakobranchidae</taxon>
        <taxon>Elysia</taxon>
    </lineage>
</organism>
<dbReference type="InterPro" id="IPR001012">
    <property type="entry name" value="UBX_dom"/>
</dbReference>
<dbReference type="GO" id="GO:0043130">
    <property type="term" value="F:ubiquitin binding"/>
    <property type="evidence" value="ECO:0007669"/>
    <property type="project" value="TreeGrafter"/>
</dbReference>
<dbReference type="AlphaFoldDB" id="A0A3S1B0L1"/>
<dbReference type="EMBL" id="RQTK01001134">
    <property type="protein sequence ID" value="RUS71968.1"/>
    <property type="molecule type" value="Genomic_DNA"/>
</dbReference>
<feature type="region of interest" description="Disordered" evidence="1">
    <location>
        <begin position="1"/>
        <end position="53"/>
    </location>
</feature>
<evidence type="ECO:0000313" key="4">
    <source>
        <dbReference type="Proteomes" id="UP000271974"/>
    </source>
</evidence>
<comment type="caution">
    <text evidence="3">The sequence shown here is derived from an EMBL/GenBank/DDBJ whole genome shotgun (WGS) entry which is preliminary data.</text>
</comment>
<proteinExistence type="predicted"/>
<evidence type="ECO:0000256" key="1">
    <source>
        <dbReference type="SAM" id="MobiDB-lite"/>
    </source>
</evidence>
<evidence type="ECO:0000313" key="3">
    <source>
        <dbReference type="EMBL" id="RUS71968.1"/>
    </source>
</evidence>
<dbReference type="SMART" id="SM00166">
    <property type="entry name" value="UBX"/>
    <property type="match status" value="1"/>
</dbReference>
<dbReference type="STRING" id="188477.A0A3S1B0L1"/>
<accession>A0A3S1B0L1</accession>
<dbReference type="GO" id="GO:0005634">
    <property type="term" value="C:nucleus"/>
    <property type="evidence" value="ECO:0007669"/>
    <property type="project" value="TreeGrafter"/>
</dbReference>
<dbReference type="InterPro" id="IPR029071">
    <property type="entry name" value="Ubiquitin-like_domsf"/>
</dbReference>
<dbReference type="Pfam" id="PF00789">
    <property type="entry name" value="UBX"/>
    <property type="match status" value="1"/>
</dbReference>
<dbReference type="PROSITE" id="PS50033">
    <property type="entry name" value="UBX"/>
    <property type="match status" value="1"/>
</dbReference>
<dbReference type="PANTHER" id="PTHR23322">
    <property type="entry name" value="FAS-ASSOCIATED PROTEIN"/>
    <property type="match status" value="1"/>
</dbReference>
<name>A0A3S1B0L1_ELYCH</name>
<dbReference type="InterPro" id="IPR050730">
    <property type="entry name" value="UBX_domain-protein"/>
</dbReference>
<protein>
    <recommendedName>
        <fullName evidence="2">UBX domain-containing protein</fullName>
    </recommendedName>
</protein>